<accession>A0AAU7W8D3</accession>
<gene>
    <name evidence="3" type="ORF">ABIQ69_00665</name>
</gene>
<evidence type="ECO:0000256" key="1">
    <source>
        <dbReference type="SAM" id="MobiDB-lite"/>
    </source>
</evidence>
<protein>
    <recommendedName>
        <fullName evidence="4">DUF3558 domain-containing protein</fullName>
    </recommendedName>
</protein>
<dbReference type="EMBL" id="CP158374">
    <property type="protein sequence ID" value="XBX82454.1"/>
    <property type="molecule type" value="Genomic_DNA"/>
</dbReference>
<dbReference type="AlphaFoldDB" id="A0AAU7W8D3"/>
<proteinExistence type="predicted"/>
<dbReference type="RefSeq" id="WP_350348471.1">
    <property type="nucleotide sequence ID" value="NZ_CP158374.1"/>
</dbReference>
<dbReference type="PROSITE" id="PS51257">
    <property type="entry name" value="PROKAR_LIPOPROTEIN"/>
    <property type="match status" value="1"/>
</dbReference>
<evidence type="ECO:0000256" key="2">
    <source>
        <dbReference type="SAM" id="SignalP"/>
    </source>
</evidence>
<keyword evidence="2" id="KW-0732">Signal</keyword>
<evidence type="ECO:0008006" key="4">
    <source>
        <dbReference type="Google" id="ProtNLM"/>
    </source>
</evidence>
<feature type="chain" id="PRO_5043952741" description="DUF3558 domain-containing protein" evidence="2">
    <location>
        <begin position="30"/>
        <end position="185"/>
    </location>
</feature>
<name>A0AAU7W8D3_9MICO</name>
<evidence type="ECO:0000313" key="3">
    <source>
        <dbReference type="EMBL" id="XBX82454.1"/>
    </source>
</evidence>
<feature type="region of interest" description="Disordered" evidence="1">
    <location>
        <begin position="28"/>
        <end position="57"/>
    </location>
</feature>
<sequence>MSRTRPIAALTAAIAIGLLAACTSTPATTAPPVASADPSSSPTETPAAEPTDAPAGEPTCETVLTAPGADALAADGLVLASEPGFLLGPAMEDLVADGALACTWTKPQSDIAVWFARLPEPDDAWQARQAALVAEGWQQTDAPLPGTLTAPADYDANYAPSIVHIDGVTVFVSYADFLSSVAEAG</sequence>
<feature type="signal peptide" evidence="2">
    <location>
        <begin position="1"/>
        <end position="29"/>
    </location>
</feature>
<reference evidence="3" key="1">
    <citation type="submission" date="2024-05" db="EMBL/GenBank/DDBJ databases">
        <authorList>
            <person name="Yu L."/>
        </authorList>
    </citation>
    <scope>NUCLEOTIDE SEQUENCE</scope>
    <source>
        <strain evidence="3">G08B096</strain>
    </source>
</reference>
<organism evidence="3">
    <name type="scientific">Agromyces sp. G08B096</name>
    <dbReference type="NCBI Taxonomy" id="3156399"/>
    <lineage>
        <taxon>Bacteria</taxon>
        <taxon>Bacillati</taxon>
        <taxon>Actinomycetota</taxon>
        <taxon>Actinomycetes</taxon>
        <taxon>Micrococcales</taxon>
        <taxon>Microbacteriaceae</taxon>
        <taxon>Agromyces</taxon>
    </lineage>
</organism>